<name>A0A8S1HU47_9PELO</name>
<feature type="region of interest" description="Disordered" evidence="1">
    <location>
        <begin position="221"/>
        <end position="254"/>
    </location>
</feature>
<dbReference type="OrthoDB" id="5816579at2759"/>
<dbReference type="EMBL" id="CAJGYM010000229">
    <property type="protein sequence ID" value="CAD6200046.1"/>
    <property type="molecule type" value="Genomic_DNA"/>
</dbReference>
<evidence type="ECO:0000256" key="1">
    <source>
        <dbReference type="SAM" id="MobiDB-lite"/>
    </source>
</evidence>
<dbReference type="InterPro" id="IPR053124">
    <property type="entry name" value="Notch_signaling_modulators"/>
</dbReference>
<evidence type="ECO:0000256" key="2">
    <source>
        <dbReference type="SAM" id="SignalP"/>
    </source>
</evidence>
<gene>
    <name evidence="3" type="ORF">CAUJ_LOCUS15945</name>
</gene>
<dbReference type="AlphaFoldDB" id="A0A8S1HU47"/>
<dbReference type="GO" id="GO:0045747">
    <property type="term" value="P:positive regulation of Notch signaling pathway"/>
    <property type="evidence" value="ECO:0007669"/>
    <property type="project" value="TreeGrafter"/>
</dbReference>
<protein>
    <submittedName>
        <fullName evidence="3">Uncharacterized protein</fullName>
    </submittedName>
</protein>
<sequence>MQKCSYFVQLFSIFSSLAVFNVSADREFLIKRACDANPSLELCSHYHRIRRFQPRTVTTTRPTVAGLSKGFADWLYAAKDDVDEQEIEELEAARRNHPDERDYCDKYKKNFASYCTESRGVELDGVLQQFCINFEKSCKRNLEEAKLPFPTPKPFFSTPAPSSDKTTAEPSYCALYRSEYDKHCSRSFSSEDFCKSYKKSCLQAPEKLSKNVNLSKEINSLEEFPEDIEPEKSVNNRSTSAELPEPSPEGQGKVDEEISTYCQRYIENFHYFCVGDASNENTKFCASYHRNCPQQSQTLKGSSTFLGGGSESSSVDSGNGRKALYKGSKKEYCDKFSVNYNFYCKGSVLNEEITSKFCPSYRLACETEEPDDPFKPATTAENFPDTEITGREAPTEISEGRKRSIIGKSDLVQRTVIEDCFHIDCKCDYAYPSVQKFCNPPPLPLFLNTCRLWYNGCPKYERYHYASQFIYSKAEKGKVVEGPKNNQQFNVLSPTGESLPVNPSRDSVPVVPSDSVFSNALSQYNGFTDTRGVLHRPRSRSPFSKPGLWEPNPDNPHNRDHANKYYYAPRSVTADWLNGQLSWGAHWAVPAAGVGGTDGFSAVHFPTIGTFANIPDDYD</sequence>
<evidence type="ECO:0000313" key="4">
    <source>
        <dbReference type="Proteomes" id="UP000835052"/>
    </source>
</evidence>
<accession>A0A8S1HU47</accession>
<dbReference type="Proteomes" id="UP000835052">
    <property type="component" value="Unassembled WGS sequence"/>
</dbReference>
<evidence type="ECO:0000313" key="3">
    <source>
        <dbReference type="EMBL" id="CAD6200046.1"/>
    </source>
</evidence>
<organism evidence="3 4">
    <name type="scientific">Caenorhabditis auriculariae</name>
    <dbReference type="NCBI Taxonomy" id="2777116"/>
    <lineage>
        <taxon>Eukaryota</taxon>
        <taxon>Metazoa</taxon>
        <taxon>Ecdysozoa</taxon>
        <taxon>Nematoda</taxon>
        <taxon>Chromadorea</taxon>
        <taxon>Rhabditida</taxon>
        <taxon>Rhabditina</taxon>
        <taxon>Rhabditomorpha</taxon>
        <taxon>Rhabditoidea</taxon>
        <taxon>Rhabditidae</taxon>
        <taxon>Peloderinae</taxon>
        <taxon>Caenorhabditis</taxon>
    </lineage>
</organism>
<dbReference type="PANTHER" id="PTHR35015">
    <property type="entry name" value="PROTEIN CBR-OSM-7-RELATED"/>
    <property type="match status" value="1"/>
</dbReference>
<dbReference type="GO" id="GO:0005615">
    <property type="term" value="C:extracellular space"/>
    <property type="evidence" value="ECO:0007669"/>
    <property type="project" value="TreeGrafter"/>
</dbReference>
<keyword evidence="2" id="KW-0732">Signal</keyword>
<feature type="chain" id="PRO_5035923131" evidence="2">
    <location>
        <begin position="25"/>
        <end position="619"/>
    </location>
</feature>
<proteinExistence type="predicted"/>
<dbReference type="PANTHER" id="PTHR35015:SF3">
    <property type="entry name" value="DELTA AND OSM-11-LIKE"/>
    <property type="match status" value="1"/>
</dbReference>
<feature type="region of interest" description="Disordered" evidence="1">
    <location>
        <begin position="535"/>
        <end position="561"/>
    </location>
</feature>
<dbReference type="GO" id="GO:0005112">
    <property type="term" value="F:Notch binding"/>
    <property type="evidence" value="ECO:0007669"/>
    <property type="project" value="TreeGrafter"/>
</dbReference>
<keyword evidence="4" id="KW-1185">Reference proteome</keyword>
<comment type="caution">
    <text evidence="3">The sequence shown here is derived from an EMBL/GenBank/DDBJ whole genome shotgun (WGS) entry which is preliminary data.</text>
</comment>
<feature type="signal peptide" evidence="2">
    <location>
        <begin position="1"/>
        <end position="24"/>
    </location>
</feature>
<reference evidence="3" key="1">
    <citation type="submission" date="2020-10" db="EMBL/GenBank/DDBJ databases">
        <authorList>
            <person name="Kikuchi T."/>
        </authorList>
    </citation>
    <scope>NUCLEOTIDE SEQUENCE</scope>
    <source>
        <strain evidence="3">NKZ352</strain>
    </source>
</reference>